<evidence type="ECO:0000256" key="4">
    <source>
        <dbReference type="ARBA" id="ARBA00022807"/>
    </source>
</evidence>
<accession>A0A0B5ITX9</accession>
<dbReference type="AlphaFoldDB" id="A0A0B5ITX9"/>
<dbReference type="InterPro" id="IPR038765">
    <property type="entry name" value="Papain-like_cys_pep_sf"/>
</dbReference>
<protein>
    <submittedName>
        <fullName evidence="9">Cathepsin L8</fullName>
        <ecNumber evidence="9">3.4.22.15</ecNumber>
    </submittedName>
</protein>
<dbReference type="PROSITE" id="PS00640">
    <property type="entry name" value="THIOL_PROTEASE_ASN"/>
    <property type="match status" value="1"/>
</dbReference>
<evidence type="ECO:0000256" key="2">
    <source>
        <dbReference type="ARBA" id="ARBA00022670"/>
    </source>
</evidence>
<keyword evidence="3 9" id="KW-0378">Hydrolase</keyword>
<keyword evidence="5" id="KW-0865">Zymogen</keyword>
<evidence type="ECO:0000256" key="6">
    <source>
        <dbReference type="ARBA" id="ARBA00023157"/>
    </source>
</evidence>
<evidence type="ECO:0000259" key="8">
    <source>
        <dbReference type="SMART" id="SM00848"/>
    </source>
</evidence>
<evidence type="ECO:0000259" key="7">
    <source>
        <dbReference type="SMART" id="SM00645"/>
    </source>
</evidence>
<evidence type="ECO:0000256" key="1">
    <source>
        <dbReference type="ARBA" id="ARBA00008455"/>
    </source>
</evidence>
<organism evidence="9">
    <name type="scientific">Nephilingis cruentata</name>
    <dbReference type="NCBI Taxonomy" id="3453323"/>
    <lineage>
        <taxon>Eukaryota</taxon>
        <taxon>Metazoa</taxon>
        <taxon>Ecdysozoa</taxon>
        <taxon>Arthropoda</taxon>
        <taxon>Chelicerata</taxon>
        <taxon>Arachnida</taxon>
        <taxon>Araneae</taxon>
        <taxon>Araneomorphae</taxon>
        <taxon>Entelegynae</taxon>
        <taxon>Araneoidea</taxon>
        <taxon>Nephilidae</taxon>
        <taxon>Nephilingis</taxon>
    </lineage>
</organism>
<dbReference type="SMART" id="SM00848">
    <property type="entry name" value="Inhibitor_I29"/>
    <property type="match status" value="1"/>
</dbReference>
<dbReference type="InterPro" id="IPR013128">
    <property type="entry name" value="Peptidase_C1A"/>
</dbReference>
<dbReference type="InterPro" id="IPR000169">
    <property type="entry name" value="Pept_cys_AS"/>
</dbReference>
<dbReference type="SMART" id="SM00645">
    <property type="entry name" value="Pept_C1"/>
    <property type="match status" value="1"/>
</dbReference>
<dbReference type="Pfam" id="PF00112">
    <property type="entry name" value="Peptidase_C1"/>
    <property type="match status" value="1"/>
</dbReference>
<dbReference type="FunFam" id="3.90.70.10:FF:000006">
    <property type="entry name" value="Cathepsin S"/>
    <property type="match status" value="1"/>
</dbReference>
<dbReference type="InterPro" id="IPR039417">
    <property type="entry name" value="Peptidase_C1A_papain-like"/>
</dbReference>
<dbReference type="InterPro" id="IPR025661">
    <property type="entry name" value="Pept_asp_AS"/>
</dbReference>
<dbReference type="GO" id="GO:0004197">
    <property type="term" value="F:cysteine-type endopeptidase activity"/>
    <property type="evidence" value="ECO:0007669"/>
    <property type="project" value="UniProtKB-EC"/>
</dbReference>
<feature type="domain" description="Peptidase C1A papain C-terminal" evidence="7">
    <location>
        <begin position="127"/>
        <end position="342"/>
    </location>
</feature>
<dbReference type="CDD" id="cd02248">
    <property type="entry name" value="Peptidase_C1A"/>
    <property type="match status" value="1"/>
</dbReference>
<dbReference type="InterPro" id="IPR025660">
    <property type="entry name" value="Pept_his_AS"/>
</dbReference>
<evidence type="ECO:0000313" key="9">
    <source>
        <dbReference type="EMBL" id="AJF94917.1"/>
    </source>
</evidence>
<dbReference type="EMBL" id="KM874278">
    <property type="protein sequence ID" value="AJF94917.1"/>
    <property type="molecule type" value="mRNA"/>
</dbReference>
<dbReference type="PROSITE" id="PS00139">
    <property type="entry name" value="THIOL_PROTEASE_CYS"/>
    <property type="match status" value="1"/>
</dbReference>
<dbReference type="PANTHER" id="PTHR12411">
    <property type="entry name" value="CYSTEINE PROTEASE FAMILY C1-RELATED"/>
    <property type="match status" value="1"/>
</dbReference>
<dbReference type="Gene3D" id="3.90.70.10">
    <property type="entry name" value="Cysteine proteinases"/>
    <property type="match status" value="1"/>
</dbReference>
<dbReference type="InterPro" id="IPR013201">
    <property type="entry name" value="Prot_inhib_I29"/>
</dbReference>
<keyword evidence="2" id="KW-0645">Protease</keyword>
<evidence type="ECO:0000256" key="5">
    <source>
        <dbReference type="ARBA" id="ARBA00023145"/>
    </source>
</evidence>
<dbReference type="GO" id="GO:0006508">
    <property type="term" value="P:proteolysis"/>
    <property type="evidence" value="ECO:0007669"/>
    <property type="project" value="UniProtKB-KW"/>
</dbReference>
<feature type="domain" description="Cathepsin propeptide inhibitor" evidence="8">
    <location>
        <begin position="40"/>
        <end position="99"/>
    </location>
</feature>
<keyword evidence="4" id="KW-0788">Thiol protease</keyword>
<sequence length="343" mass="38421">MFFVIFSLLAVTEARIANHGPTLSNPQPSVQEITARDPLWIRYKLAFHKNYSREEETIRRRIFFHNVALILAHNLEESKGFRSFRRGINKYSDLSHQEYMKYLNGYKVKHGVAVNSTDWIPLVNVDLPSKVDWREKGLVTAVKDQGKCGSCWAFSTTGSLEGQHMKKTGDLVSLSEQNLVDCVKDNEGCNGGWMDSAFEQIKRENGIDTEASYPYVGVQNSCLFNKLTVGATCAGYVDLPEGDEKVLKQAVTKIGPISVAINAGAESFHNYKSGIYYEPNCPNDVDDLTHAVLVIGYGTENDTDYWLVKNSWGSSWGMNGYIKMSRNRDNNCGIATKASYPLV</sequence>
<dbReference type="Pfam" id="PF08246">
    <property type="entry name" value="Inhibitor_I29"/>
    <property type="match status" value="1"/>
</dbReference>
<dbReference type="PRINTS" id="PR00705">
    <property type="entry name" value="PAPAIN"/>
</dbReference>
<reference evidence="9" key="1">
    <citation type="submission" date="2014-10" db="EMBL/GenBank/DDBJ databases">
        <title>Cysteine cathepsins as digestive enzymes in the spider Nephilengys cruentata.</title>
        <authorList>
            <person name="Fuzita F.J."/>
            <person name="Pinkse M.W.H."/>
            <person name="Verhaert P.D.E.M."/>
            <person name="Lopes A.R."/>
        </authorList>
    </citation>
    <scope>NUCLEOTIDE SEQUENCE</scope>
    <source>
        <strain evidence="9">C</strain>
    </source>
</reference>
<dbReference type="PROSITE" id="PS00639">
    <property type="entry name" value="THIOL_PROTEASE_HIS"/>
    <property type="match status" value="1"/>
</dbReference>
<name>A0A0B5ITX9_9ARAC</name>
<evidence type="ECO:0000256" key="3">
    <source>
        <dbReference type="ARBA" id="ARBA00022801"/>
    </source>
</evidence>
<dbReference type="SUPFAM" id="SSF54001">
    <property type="entry name" value="Cysteine proteinases"/>
    <property type="match status" value="1"/>
</dbReference>
<keyword evidence="6" id="KW-1015">Disulfide bond</keyword>
<dbReference type="InterPro" id="IPR000668">
    <property type="entry name" value="Peptidase_C1A_C"/>
</dbReference>
<proteinExistence type="evidence at transcript level"/>
<comment type="similarity">
    <text evidence="1">Belongs to the peptidase C1 family.</text>
</comment>
<dbReference type="EC" id="3.4.22.15" evidence="9"/>